<gene>
    <name evidence="13" type="ORF">FHS16_004777</name>
</gene>
<evidence type="ECO:0000256" key="7">
    <source>
        <dbReference type="ARBA" id="ARBA00023295"/>
    </source>
</evidence>
<dbReference type="InterPro" id="IPR013529">
    <property type="entry name" value="Glyco_hydro_42_N"/>
</dbReference>
<dbReference type="SUPFAM" id="SSF51445">
    <property type="entry name" value="(Trans)glycosidases"/>
    <property type="match status" value="1"/>
</dbReference>
<comment type="caution">
    <text evidence="13">The sequence shown here is derived from an EMBL/GenBank/DDBJ whole genome shotgun (WGS) entry which is preliminary data.</text>
</comment>
<dbReference type="Pfam" id="PF08532">
    <property type="entry name" value="Glyco_hydro_42M"/>
    <property type="match status" value="1"/>
</dbReference>
<dbReference type="PANTHER" id="PTHR36447">
    <property type="entry name" value="BETA-GALACTOSIDASE GANA"/>
    <property type="match status" value="1"/>
</dbReference>
<proteinExistence type="inferred from homology"/>
<dbReference type="GO" id="GO:0004565">
    <property type="term" value="F:beta-galactosidase activity"/>
    <property type="evidence" value="ECO:0007669"/>
    <property type="project" value="UniProtKB-EC"/>
</dbReference>
<feature type="binding site" evidence="10">
    <location>
        <position position="143"/>
    </location>
    <ligand>
        <name>substrate</name>
    </ligand>
</feature>
<evidence type="ECO:0000256" key="4">
    <source>
        <dbReference type="ARBA" id="ARBA00022723"/>
    </source>
</evidence>
<comment type="similarity">
    <text evidence="2 8">Belongs to the glycosyl hydrolase 42 family.</text>
</comment>
<dbReference type="RefSeq" id="WP_183568606.1">
    <property type="nucleotide sequence ID" value="NZ_CBCSLB010000018.1"/>
</dbReference>
<dbReference type="InterPro" id="IPR013738">
    <property type="entry name" value="Beta_galactosidase_Trimer"/>
</dbReference>
<evidence type="ECO:0000259" key="11">
    <source>
        <dbReference type="Pfam" id="PF02449"/>
    </source>
</evidence>
<feature type="binding site" evidence="10">
    <location>
        <position position="105"/>
    </location>
    <ligand>
        <name>substrate</name>
    </ligand>
</feature>
<dbReference type="CDD" id="cd03143">
    <property type="entry name" value="A4_beta-galactosidase_middle_domain"/>
    <property type="match status" value="1"/>
</dbReference>
<evidence type="ECO:0000256" key="9">
    <source>
        <dbReference type="PIRSR" id="PIRSR001084-1"/>
    </source>
</evidence>
<dbReference type="AlphaFoldDB" id="A0A7W5CCG8"/>
<organism evidence="13 14">
    <name type="scientific">Paenibacillus endophyticus</name>
    <dbReference type="NCBI Taxonomy" id="1294268"/>
    <lineage>
        <taxon>Bacteria</taxon>
        <taxon>Bacillati</taxon>
        <taxon>Bacillota</taxon>
        <taxon>Bacilli</taxon>
        <taxon>Bacillales</taxon>
        <taxon>Paenibacillaceae</taxon>
        <taxon>Paenibacillus</taxon>
    </lineage>
</organism>
<dbReference type="Proteomes" id="UP000518605">
    <property type="component" value="Unassembled WGS sequence"/>
</dbReference>
<accession>A0A7W5CCG8</accession>
<dbReference type="InterPro" id="IPR029062">
    <property type="entry name" value="Class_I_gatase-like"/>
</dbReference>
<dbReference type="Gene3D" id="3.40.50.880">
    <property type="match status" value="1"/>
</dbReference>
<keyword evidence="4" id="KW-0479">Metal-binding</keyword>
<feature type="domain" description="Glycoside hydrolase family 42 N-terminal" evidence="11">
    <location>
        <begin position="10"/>
        <end position="376"/>
    </location>
</feature>
<dbReference type="EC" id="3.2.1.23" evidence="3 8"/>
<evidence type="ECO:0000256" key="2">
    <source>
        <dbReference type="ARBA" id="ARBA00005940"/>
    </source>
</evidence>
<evidence type="ECO:0000256" key="1">
    <source>
        <dbReference type="ARBA" id="ARBA00001412"/>
    </source>
</evidence>
<keyword evidence="6" id="KW-0862">Zinc</keyword>
<comment type="catalytic activity">
    <reaction evidence="1 8">
        <text>Hydrolysis of terminal non-reducing beta-D-galactose residues in beta-D-galactosides.</text>
        <dbReference type="EC" id="3.2.1.23"/>
    </reaction>
</comment>
<feature type="domain" description="Beta-galactosidase trimerisation" evidence="12">
    <location>
        <begin position="389"/>
        <end position="596"/>
    </location>
</feature>
<dbReference type="PIRSF" id="PIRSF001084">
    <property type="entry name" value="B-galactosidase"/>
    <property type="match status" value="1"/>
</dbReference>
<feature type="active site" description="Proton donor" evidence="9">
    <location>
        <position position="144"/>
    </location>
</feature>
<protein>
    <recommendedName>
        <fullName evidence="3 8">Beta-galactosidase</fullName>
        <shortName evidence="8">Beta-gal</shortName>
        <ecNumber evidence="3 8">3.2.1.23</ecNumber>
    </recommendedName>
</protein>
<name>A0A7W5CCG8_9BACL</name>
<dbReference type="InterPro" id="IPR003476">
    <property type="entry name" value="Glyco_hydro_42"/>
</dbReference>
<dbReference type="SUPFAM" id="SSF52317">
    <property type="entry name" value="Class I glutamine amidotransferase-like"/>
    <property type="match status" value="1"/>
</dbReference>
<sequence>MQQLLYGVAYYDEYMPYERLEEDIRMMKAAGINLVRIAESTWSTHEPQNGIFDFTSVDRVLDAMHKAGIHVIVGTPTYAVPTWMVKEHPDVLAETPNGPGRYGARQNMDIINSTYLFYAERIIRKLIARVCSYPAVIGYQVDNETKHYGTSGPNVQFRFIKYMKEKFGTVEQLNQHYGLDYWSNRINSWEDFPSAVGTINGSLGAEFSRFQRQLVTEFLAWQVSIVNEYKRSDQFVTHNFDFDWRGYSFGVQKDVDHFEASKALDIAGVDIYHPSQDELTGKEISFGGDSTRSLKGSNYYVLETQAQAFPNWTPYPGQLRLQAFSHLASGADMVEYWHWHSIHNSIETYWKGLLSHDLGTNPTYEEAITIGRDFKRLSSQLIHLKKENRAALLVSNEALTAMEWFKLPGGEVGYNEIVRLLYDRLYEMNIGCDILNPSSADRFEKYDLIVVPALYAASDDLLEQLNQYVENGGHVVYTFKSGFANEHIKVRTGMQPGIIEKACGVRYSQFVQPNKVSLKGNPFDVEEKSNRIDVWMELLTPTTAEVLAWYDHPHWGTYAAITENRYGLGTATYIGCMPSAEVAGKVLERACKAAGLYGPDQDLRFPLIVKSGVNEAGRTIRYYFNYSNDSNRFLYPHGNGIELLSGRNIGSGEPIDLESWGFVIIEENSIPVT</sequence>
<dbReference type="GO" id="GO:0005975">
    <property type="term" value="P:carbohydrate metabolic process"/>
    <property type="evidence" value="ECO:0007669"/>
    <property type="project" value="InterPro"/>
</dbReference>
<dbReference type="Gene3D" id="3.20.20.80">
    <property type="entry name" value="Glycosidases"/>
    <property type="match status" value="1"/>
</dbReference>
<dbReference type="Pfam" id="PF02449">
    <property type="entry name" value="Glyco_hydro_42"/>
    <property type="match status" value="1"/>
</dbReference>
<dbReference type="InterPro" id="IPR017853">
    <property type="entry name" value="GH"/>
</dbReference>
<keyword evidence="5 8" id="KW-0378">Hydrolase</keyword>
<evidence type="ECO:0000256" key="8">
    <source>
        <dbReference type="PIRNR" id="PIRNR001084"/>
    </source>
</evidence>
<reference evidence="13 14" key="1">
    <citation type="submission" date="2020-08" db="EMBL/GenBank/DDBJ databases">
        <title>Genomic Encyclopedia of Type Strains, Phase III (KMG-III): the genomes of soil and plant-associated and newly described type strains.</title>
        <authorList>
            <person name="Whitman W."/>
        </authorList>
    </citation>
    <scope>NUCLEOTIDE SEQUENCE [LARGE SCALE GENOMIC DNA]</scope>
    <source>
        <strain evidence="13 14">CECT 8234</strain>
    </source>
</reference>
<dbReference type="GO" id="GO:0046872">
    <property type="term" value="F:metal ion binding"/>
    <property type="evidence" value="ECO:0007669"/>
    <property type="project" value="UniProtKB-KW"/>
</dbReference>
<dbReference type="PANTHER" id="PTHR36447:SF2">
    <property type="entry name" value="BETA-GALACTOSIDASE YESZ"/>
    <property type="match status" value="1"/>
</dbReference>
<evidence type="ECO:0000313" key="14">
    <source>
        <dbReference type="Proteomes" id="UP000518605"/>
    </source>
</evidence>
<keyword evidence="14" id="KW-1185">Reference proteome</keyword>
<evidence type="ECO:0000256" key="6">
    <source>
        <dbReference type="ARBA" id="ARBA00022833"/>
    </source>
</evidence>
<dbReference type="EMBL" id="JACHXW010000018">
    <property type="protein sequence ID" value="MBB3154695.1"/>
    <property type="molecule type" value="Genomic_DNA"/>
</dbReference>
<dbReference type="GO" id="GO:0009341">
    <property type="term" value="C:beta-galactosidase complex"/>
    <property type="evidence" value="ECO:0007669"/>
    <property type="project" value="InterPro"/>
</dbReference>
<feature type="active site" description="Nucleophile" evidence="9">
    <location>
        <position position="303"/>
    </location>
</feature>
<evidence type="ECO:0000256" key="3">
    <source>
        <dbReference type="ARBA" id="ARBA00012756"/>
    </source>
</evidence>
<evidence type="ECO:0000313" key="13">
    <source>
        <dbReference type="EMBL" id="MBB3154695.1"/>
    </source>
</evidence>
<evidence type="ECO:0000256" key="10">
    <source>
        <dbReference type="PIRSR" id="PIRSR001084-2"/>
    </source>
</evidence>
<keyword evidence="7 8" id="KW-0326">Glycosidase</keyword>
<evidence type="ECO:0000256" key="5">
    <source>
        <dbReference type="ARBA" id="ARBA00022801"/>
    </source>
</evidence>
<feature type="binding site" evidence="10">
    <location>
        <position position="312"/>
    </location>
    <ligand>
        <name>substrate</name>
    </ligand>
</feature>
<evidence type="ECO:0000259" key="12">
    <source>
        <dbReference type="Pfam" id="PF08532"/>
    </source>
</evidence>